<dbReference type="InterPro" id="IPR000073">
    <property type="entry name" value="AB_hydrolase_1"/>
</dbReference>
<dbReference type="EMBL" id="CP071696">
    <property type="protein sequence ID" value="QTX05405.1"/>
    <property type="molecule type" value="Genomic_DNA"/>
</dbReference>
<dbReference type="InterPro" id="IPR050266">
    <property type="entry name" value="AB_hydrolase_sf"/>
</dbReference>
<dbReference type="InterPro" id="IPR029058">
    <property type="entry name" value="AB_hydrolase_fold"/>
</dbReference>
<dbReference type="AlphaFoldDB" id="A0A975IPB2"/>
<dbReference type="KEGG" id="aarc:G127AT_04050"/>
<gene>
    <name evidence="3" type="ORF">G127AT_04050</name>
</gene>
<dbReference type="Gene3D" id="3.40.50.1820">
    <property type="entry name" value="alpha/beta hydrolase"/>
    <property type="match status" value="1"/>
</dbReference>
<dbReference type="Pfam" id="PF00561">
    <property type="entry name" value="Abhydrolase_1"/>
    <property type="match status" value="1"/>
</dbReference>
<dbReference type="PANTHER" id="PTHR43798:SF31">
    <property type="entry name" value="AB HYDROLASE SUPERFAMILY PROTEIN YCLE"/>
    <property type="match status" value="1"/>
</dbReference>
<dbReference type="SUPFAM" id="SSF53474">
    <property type="entry name" value="alpha/beta-Hydrolases"/>
    <property type="match status" value="1"/>
</dbReference>
<dbReference type="RefSeq" id="WP_210900172.1">
    <property type="nucleotide sequence ID" value="NZ_CP071696.1"/>
</dbReference>
<reference evidence="3" key="1">
    <citation type="submission" date="2021-03" db="EMBL/GenBank/DDBJ databases">
        <title>Agromyces archimandritus sp. nov., isolated from the cockroach Archimandrita tessellata.</title>
        <authorList>
            <person name="Guzman J."/>
            <person name="Ortuzar M."/>
            <person name="Poehlein A."/>
            <person name="Daniel R."/>
            <person name="Trujillo M."/>
            <person name="Vilcinskas A."/>
        </authorList>
    </citation>
    <scope>NUCLEOTIDE SEQUENCE</scope>
    <source>
        <strain evidence="3">G127AT</strain>
    </source>
</reference>
<evidence type="ECO:0000313" key="4">
    <source>
        <dbReference type="Proteomes" id="UP000671914"/>
    </source>
</evidence>
<keyword evidence="4" id="KW-1185">Reference proteome</keyword>
<evidence type="ECO:0000256" key="1">
    <source>
        <dbReference type="ARBA" id="ARBA00022801"/>
    </source>
</evidence>
<accession>A0A975IPB2</accession>
<protein>
    <submittedName>
        <fullName evidence="3">Alpha/beta fold hydrolase</fullName>
    </submittedName>
</protein>
<sequence length="262" mass="26724">MTPESAGPPLYAEAHDGTLIAYRVSAASAPDDARPVLLVHGFASDAETTWIRTGWVRALNAAGRPVITVDLRGHGASDAPITADAYAPAVLGADLLAVLDSAGADTVDVVAYSLGNRVVSALAELAPERIASVVIGGAGPRELFAAWDLDEARAYIIEDRKPGNPLIAQVLGPALEAGADPSVLLAVIAGMSGSELAVPGGIRTLFVVGENDPVPAGAQDLAHEWGAGFVTVPGRDHISTLTSRHFKDAVLGFLDGGGADTA</sequence>
<proteinExistence type="predicted"/>
<evidence type="ECO:0000313" key="3">
    <source>
        <dbReference type="EMBL" id="QTX05405.1"/>
    </source>
</evidence>
<name>A0A975IPB2_9MICO</name>
<dbReference type="GO" id="GO:0016787">
    <property type="term" value="F:hydrolase activity"/>
    <property type="evidence" value="ECO:0007669"/>
    <property type="project" value="UniProtKB-KW"/>
</dbReference>
<dbReference type="PANTHER" id="PTHR43798">
    <property type="entry name" value="MONOACYLGLYCEROL LIPASE"/>
    <property type="match status" value="1"/>
</dbReference>
<dbReference type="Proteomes" id="UP000671914">
    <property type="component" value="Chromosome"/>
</dbReference>
<keyword evidence="1 3" id="KW-0378">Hydrolase</keyword>
<dbReference type="GO" id="GO:0016020">
    <property type="term" value="C:membrane"/>
    <property type="evidence" value="ECO:0007669"/>
    <property type="project" value="TreeGrafter"/>
</dbReference>
<organism evidence="3 4">
    <name type="scientific">Agromyces archimandritae</name>
    <dbReference type="NCBI Taxonomy" id="2781962"/>
    <lineage>
        <taxon>Bacteria</taxon>
        <taxon>Bacillati</taxon>
        <taxon>Actinomycetota</taxon>
        <taxon>Actinomycetes</taxon>
        <taxon>Micrococcales</taxon>
        <taxon>Microbacteriaceae</taxon>
        <taxon>Agromyces</taxon>
    </lineage>
</organism>
<feature type="domain" description="AB hydrolase-1" evidence="2">
    <location>
        <begin position="35"/>
        <end position="148"/>
    </location>
</feature>
<evidence type="ECO:0000259" key="2">
    <source>
        <dbReference type="Pfam" id="PF00561"/>
    </source>
</evidence>